<evidence type="ECO:0000313" key="2">
    <source>
        <dbReference type="Proteomes" id="UP000002417"/>
    </source>
</evidence>
<dbReference type="InterPro" id="IPR021505">
    <property type="entry name" value="Phage_B3_Orf6"/>
</dbReference>
<accession>A7INZ5</accession>
<name>A7INZ5_XANP2</name>
<sequence length="219" mass="24113">MEAQAEYSPAPYSDGVIEVGSKKYMADAKGALVPLALVKPVDKLTDEAVRKMIHFARDLSAQIGRFRGHCFDDVGSLQALIAQEYGATVGGQKGNISLTTVDGTLKVQVQVADLIEFGAELQAAKKLLDACLSEWAEGSRDEIRALVTRAFQVDKEGVVNRAELFMLLRFDSPDERWRSAMAAIRDSIRVIGSKTYIRFYERAAPDAQWQSISIDLARA</sequence>
<dbReference type="eggNOG" id="ENOG502ZBJ1">
    <property type="taxonomic scope" value="Bacteria"/>
</dbReference>
<protein>
    <recommendedName>
        <fullName evidence="3">DUF3164 family protein</fullName>
    </recommendedName>
</protein>
<organism evidence="1 2">
    <name type="scientific">Xanthobacter autotrophicus (strain ATCC BAA-1158 / Py2)</name>
    <dbReference type="NCBI Taxonomy" id="78245"/>
    <lineage>
        <taxon>Bacteria</taxon>
        <taxon>Pseudomonadati</taxon>
        <taxon>Pseudomonadota</taxon>
        <taxon>Alphaproteobacteria</taxon>
        <taxon>Hyphomicrobiales</taxon>
        <taxon>Xanthobacteraceae</taxon>
        <taxon>Xanthobacter</taxon>
    </lineage>
</organism>
<dbReference type="OrthoDB" id="7554786at2"/>
<dbReference type="HOGENOM" id="CLU_086570_1_0_5"/>
<dbReference type="EMBL" id="CP000781">
    <property type="protein sequence ID" value="ABS69741.1"/>
    <property type="molecule type" value="Genomic_DNA"/>
</dbReference>
<dbReference type="STRING" id="78245.Xaut_4520"/>
<gene>
    <name evidence="1" type="ordered locus">Xaut_4520</name>
</gene>
<dbReference type="Proteomes" id="UP000002417">
    <property type="component" value="Chromosome"/>
</dbReference>
<keyword evidence="2" id="KW-1185">Reference proteome</keyword>
<evidence type="ECO:0008006" key="3">
    <source>
        <dbReference type="Google" id="ProtNLM"/>
    </source>
</evidence>
<reference evidence="1 2" key="1">
    <citation type="submission" date="2007-07" db="EMBL/GenBank/DDBJ databases">
        <title>Complete sequence of chromosome of Xanthobacter autotrophicus Py2.</title>
        <authorList>
            <consortium name="US DOE Joint Genome Institute"/>
            <person name="Copeland A."/>
            <person name="Lucas S."/>
            <person name="Lapidus A."/>
            <person name="Barry K."/>
            <person name="Glavina del Rio T."/>
            <person name="Hammon N."/>
            <person name="Israni S."/>
            <person name="Dalin E."/>
            <person name="Tice H."/>
            <person name="Pitluck S."/>
            <person name="Sims D."/>
            <person name="Brettin T."/>
            <person name="Bruce D."/>
            <person name="Detter J.C."/>
            <person name="Han C."/>
            <person name="Tapia R."/>
            <person name="Brainard J."/>
            <person name="Schmutz J."/>
            <person name="Larimer F."/>
            <person name="Land M."/>
            <person name="Hauser L."/>
            <person name="Kyrpides N."/>
            <person name="Kim E."/>
            <person name="Ensigns S.A."/>
            <person name="Richardson P."/>
        </authorList>
    </citation>
    <scope>NUCLEOTIDE SEQUENCE [LARGE SCALE GENOMIC DNA]</scope>
    <source>
        <strain evidence="2">ATCC BAA-1158 / Py2</strain>
    </source>
</reference>
<evidence type="ECO:0000313" key="1">
    <source>
        <dbReference type="EMBL" id="ABS69741.1"/>
    </source>
</evidence>
<dbReference type="KEGG" id="xau:Xaut_4520"/>
<dbReference type="PhylomeDB" id="A7INZ5"/>
<dbReference type="Pfam" id="PF11363">
    <property type="entry name" value="DUF3164"/>
    <property type="match status" value="1"/>
</dbReference>
<dbReference type="AlphaFoldDB" id="A7INZ5"/>
<proteinExistence type="predicted"/>